<accession>A0A061GUF6</accession>
<feature type="domain" description="Subtilisin-like protease fibronectin type-III" evidence="12">
    <location>
        <begin position="631"/>
        <end position="731"/>
    </location>
</feature>
<evidence type="ECO:0000256" key="6">
    <source>
        <dbReference type="ARBA" id="ARBA00023180"/>
    </source>
</evidence>
<evidence type="ECO:0000256" key="2">
    <source>
        <dbReference type="ARBA" id="ARBA00022670"/>
    </source>
</evidence>
<evidence type="ECO:0000256" key="1">
    <source>
        <dbReference type="ARBA" id="ARBA00011073"/>
    </source>
</evidence>
<dbReference type="Gene3D" id="3.40.50.200">
    <property type="entry name" value="Peptidase S8/S53 domain"/>
    <property type="match status" value="1"/>
</dbReference>
<dbReference type="InterPro" id="IPR045051">
    <property type="entry name" value="SBT"/>
</dbReference>
<feature type="active site" description="Charge relay system" evidence="7 8">
    <location>
        <position position="201"/>
    </location>
</feature>
<evidence type="ECO:0000256" key="7">
    <source>
        <dbReference type="PIRSR" id="PIRSR615500-1"/>
    </source>
</evidence>
<dbReference type="InterPro" id="IPR036852">
    <property type="entry name" value="Peptidase_S8/S53_dom_sf"/>
</dbReference>
<dbReference type="Proteomes" id="UP000026915">
    <property type="component" value="Chromosome 9"/>
</dbReference>
<evidence type="ECO:0000313" key="14">
    <source>
        <dbReference type="Proteomes" id="UP000026915"/>
    </source>
</evidence>
<keyword evidence="4 8" id="KW-0378">Hydrolase</keyword>
<dbReference type="InterPro" id="IPR034197">
    <property type="entry name" value="Peptidases_S8_3"/>
</dbReference>
<feature type="signal peptide" evidence="9">
    <location>
        <begin position="1"/>
        <end position="24"/>
    </location>
</feature>
<proteinExistence type="inferred from homology"/>
<dbReference type="OMA" id="SASLEWI"/>
<dbReference type="InterPro" id="IPR041469">
    <property type="entry name" value="Subtilisin-like_FN3"/>
</dbReference>
<dbReference type="InterPro" id="IPR000209">
    <property type="entry name" value="Peptidase_S8/S53_dom"/>
</dbReference>
<dbReference type="HOGENOM" id="CLU_000625_4_3_1"/>
<dbReference type="Pfam" id="PF00082">
    <property type="entry name" value="Peptidase_S8"/>
    <property type="match status" value="1"/>
</dbReference>
<dbReference type="Gene3D" id="3.30.70.80">
    <property type="entry name" value="Peptidase S8 propeptide/proteinase inhibitor I9"/>
    <property type="match status" value="1"/>
</dbReference>
<comment type="similarity">
    <text evidence="1 8">Belongs to the peptidase S8 family.</text>
</comment>
<evidence type="ECO:0000256" key="5">
    <source>
        <dbReference type="ARBA" id="ARBA00022825"/>
    </source>
</evidence>
<dbReference type="Pfam" id="PF05922">
    <property type="entry name" value="Inhibitor_I9"/>
    <property type="match status" value="1"/>
</dbReference>
<evidence type="ECO:0000256" key="9">
    <source>
        <dbReference type="SAM" id="SignalP"/>
    </source>
</evidence>
<evidence type="ECO:0000259" key="10">
    <source>
        <dbReference type="Pfam" id="PF00082"/>
    </source>
</evidence>
<feature type="active site" description="Charge relay system" evidence="7 8">
    <location>
        <position position="140"/>
    </location>
</feature>
<dbReference type="Gramene" id="EOY33490">
    <property type="protein sequence ID" value="EOY33490"/>
    <property type="gene ID" value="TCM_041462"/>
</dbReference>
<dbReference type="InterPro" id="IPR015500">
    <property type="entry name" value="Peptidase_S8_subtilisin-rel"/>
</dbReference>
<organism evidence="13 14">
    <name type="scientific">Theobroma cacao</name>
    <name type="common">Cacao</name>
    <name type="synonym">Cocoa</name>
    <dbReference type="NCBI Taxonomy" id="3641"/>
    <lineage>
        <taxon>Eukaryota</taxon>
        <taxon>Viridiplantae</taxon>
        <taxon>Streptophyta</taxon>
        <taxon>Embryophyta</taxon>
        <taxon>Tracheophyta</taxon>
        <taxon>Spermatophyta</taxon>
        <taxon>Magnoliopsida</taxon>
        <taxon>eudicotyledons</taxon>
        <taxon>Gunneridae</taxon>
        <taxon>Pentapetalae</taxon>
        <taxon>rosids</taxon>
        <taxon>malvids</taxon>
        <taxon>Malvales</taxon>
        <taxon>Malvaceae</taxon>
        <taxon>Byttnerioideae</taxon>
        <taxon>Theobroma</taxon>
    </lineage>
</organism>
<evidence type="ECO:0000256" key="8">
    <source>
        <dbReference type="PROSITE-ProRule" id="PRU01240"/>
    </source>
</evidence>
<dbReference type="CDD" id="cd04852">
    <property type="entry name" value="Peptidases_S8_3"/>
    <property type="match status" value="1"/>
</dbReference>
<sequence>MGLNIVIFSLFVSATLLLVSSGHAADDSERKAYIVYMGDALESKSLAVEHHHSLLSEVTQDEEVARQSIIHSYGKSFNGFAAYLTPDEAARLQENENVVSVFPNSFRQLQTTRSWDFIDMPLSVKRNTQKESDIIVGMLDSGIYIDAPSFDDKGFGPPPSKWKGVCQTGVNFTGCNNKVIGARAYSMGSRKNESAADDVGHGSHTASIVAGVPVQDASFYGLGQGTARGGVPSARIAVYKVCDDSGCSDVAILAAFDDAIDDGVDIISMSVGGPAPDYFADPIAIGSFHAMKKGILTSCSAGNDGPQLSSLTNGAPWILTVGATATDRVLRTPVHIGKNIKTLGVSFNTFNLEKKMYPLTSGLRAIKKGEEPNNFDTCDSTTLDENKVKGKILYCDGTFQHSTIKKMGATGAILRCGSSFFDAGSTYSLPVACVVDEIGSRIEQYLNSTKDPQGVILRTIPINATAPFVAAFSSRGPYYRSHSFLKPDIVAPGVAILAAYTKLKSVSGSSLDDRFNVFKFLSGTSMSCPHASAAAAYVKSFHPEWSTSAIKSALMTTASEIRVHDENVEFAYGAGQIDPQRAVNPGLVYELSKNDYIRFLCNEGYSGTRLRMVIGEHSNCSSIPKFGGQDDLNYPSMLIMQKDLVSTVSAVFNRTVTYVGNGTSTYQAFVKAPTSLKIKVSPDTLVFNEVNEKKSFTVEVNGPPLKHKSTLLSASLEWTDSVHRVRSPILVYPISILDQ</sequence>
<dbReference type="InterPro" id="IPR037045">
    <property type="entry name" value="S8pro/Inhibitor_I9_sf"/>
</dbReference>
<evidence type="ECO:0000256" key="3">
    <source>
        <dbReference type="ARBA" id="ARBA00022729"/>
    </source>
</evidence>
<dbReference type="PROSITE" id="PS51892">
    <property type="entry name" value="SUBTILASE"/>
    <property type="match status" value="1"/>
</dbReference>
<keyword evidence="5 8" id="KW-0720">Serine protease</keyword>
<protein>
    <submittedName>
        <fullName evidence="13">Cucumisin protein</fullName>
    </submittedName>
</protein>
<dbReference type="PANTHER" id="PTHR10795">
    <property type="entry name" value="PROPROTEIN CONVERTASE SUBTILISIN/KEXIN"/>
    <property type="match status" value="1"/>
</dbReference>
<evidence type="ECO:0000259" key="11">
    <source>
        <dbReference type="Pfam" id="PF05922"/>
    </source>
</evidence>
<dbReference type="Gene3D" id="3.50.30.30">
    <property type="match status" value="1"/>
</dbReference>
<gene>
    <name evidence="13" type="ORF">TCM_041462</name>
</gene>
<feature type="domain" description="Peptidase S8/S53" evidence="10">
    <location>
        <begin position="132"/>
        <end position="575"/>
    </location>
</feature>
<feature type="active site" description="Charge relay system" evidence="7 8">
    <location>
        <position position="525"/>
    </location>
</feature>
<keyword evidence="14" id="KW-1185">Reference proteome</keyword>
<dbReference type="GO" id="GO:0005576">
    <property type="term" value="C:extracellular region"/>
    <property type="evidence" value="ECO:0000318"/>
    <property type="project" value="GO_Central"/>
</dbReference>
<evidence type="ECO:0000256" key="4">
    <source>
        <dbReference type="ARBA" id="ARBA00022801"/>
    </source>
</evidence>
<name>A0A061GUF6_THECC</name>
<dbReference type="PRINTS" id="PR00723">
    <property type="entry name" value="SUBTILISIN"/>
</dbReference>
<evidence type="ECO:0000259" key="12">
    <source>
        <dbReference type="Pfam" id="PF17766"/>
    </source>
</evidence>
<dbReference type="InterPro" id="IPR023828">
    <property type="entry name" value="Peptidase_S8_Ser-AS"/>
</dbReference>
<dbReference type="GO" id="GO:0006508">
    <property type="term" value="P:proteolysis"/>
    <property type="evidence" value="ECO:0007669"/>
    <property type="project" value="UniProtKB-KW"/>
</dbReference>
<keyword evidence="2 8" id="KW-0645">Protease</keyword>
<dbReference type="GO" id="GO:0004252">
    <property type="term" value="F:serine-type endopeptidase activity"/>
    <property type="evidence" value="ECO:0000318"/>
    <property type="project" value="GO_Central"/>
</dbReference>
<dbReference type="SUPFAM" id="SSF52743">
    <property type="entry name" value="Subtilisin-like"/>
    <property type="match status" value="1"/>
</dbReference>
<dbReference type="InterPro" id="IPR010259">
    <property type="entry name" value="S8pro/Inhibitor_I9"/>
</dbReference>
<evidence type="ECO:0000313" key="13">
    <source>
        <dbReference type="EMBL" id="EOY33490.1"/>
    </source>
</evidence>
<dbReference type="EMBL" id="CM001887">
    <property type="protein sequence ID" value="EOY33490.1"/>
    <property type="molecule type" value="Genomic_DNA"/>
</dbReference>
<keyword evidence="6" id="KW-0325">Glycoprotein</keyword>
<dbReference type="FunFam" id="3.30.70.80:FF:000002">
    <property type="entry name" value="Subtilisin-like protease SBT5.3"/>
    <property type="match status" value="1"/>
</dbReference>
<dbReference type="InParanoid" id="A0A061GUF6"/>
<dbReference type="PROSITE" id="PS00138">
    <property type="entry name" value="SUBTILASE_SER"/>
    <property type="match status" value="1"/>
</dbReference>
<dbReference type="CDD" id="cd02120">
    <property type="entry name" value="PA_subtilisin_like"/>
    <property type="match status" value="1"/>
</dbReference>
<feature type="domain" description="Inhibitor I9" evidence="11">
    <location>
        <begin position="33"/>
        <end position="110"/>
    </location>
</feature>
<reference evidence="13 14" key="1">
    <citation type="journal article" date="2013" name="Genome Biol.">
        <title>The genome sequence of the most widely cultivated cacao type and its use to identify candidate genes regulating pod color.</title>
        <authorList>
            <person name="Motamayor J.C."/>
            <person name="Mockaitis K."/>
            <person name="Schmutz J."/>
            <person name="Haiminen N."/>
            <person name="Iii D.L."/>
            <person name="Cornejo O."/>
            <person name="Findley S.D."/>
            <person name="Zheng P."/>
            <person name="Utro F."/>
            <person name="Royaert S."/>
            <person name="Saski C."/>
            <person name="Jenkins J."/>
            <person name="Podicheti R."/>
            <person name="Zhao M."/>
            <person name="Scheffler B.E."/>
            <person name="Stack J.C."/>
            <person name="Feltus F.A."/>
            <person name="Mustiga G.M."/>
            <person name="Amores F."/>
            <person name="Phillips W."/>
            <person name="Marelli J.P."/>
            <person name="May G.D."/>
            <person name="Shapiro H."/>
            <person name="Ma J."/>
            <person name="Bustamante C.D."/>
            <person name="Schnell R.J."/>
            <person name="Main D."/>
            <person name="Gilbert D."/>
            <person name="Parida L."/>
            <person name="Kuhn D.N."/>
        </authorList>
    </citation>
    <scope>NUCLEOTIDE SEQUENCE [LARGE SCALE GENOMIC DNA]</scope>
    <source>
        <strain evidence="14">cv. Matina 1-6</strain>
    </source>
</reference>
<dbReference type="eggNOG" id="ENOG502SJFW">
    <property type="taxonomic scope" value="Eukaryota"/>
</dbReference>
<dbReference type="Gene3D" id="2.60.40.2310">
    <property type="match status" value="1"/>
</dbReference>
<feature type="chain" id="PRO_5001599453" evidence="9">
    <location>
        <begin position="25"/>
        <end position="739"/>
    </location>
</feature>
<dbReference type="AlphaFoldDB" id="A0A061GUF6"/>
<dbReference type="Pfam" id="PF17766">
    <property type="entry name" value="fn3_6"/>
    <property type="match status" value="1"/>
</dbReference>
<keyword evidence="3 9" id="KW-0732">Signal</keyword>